<name>A0A336LCZ1_CULSO</name>
<feature type="domain" description="Rnh202 triple barrel" evidence="10">
    <location>
        <begin position="11"/>
        <end position="75"/>
    </location>
</feature>
<dbReference type="GO" id="GO:0006401">
    <property type="term" value="P:RNA catabolic process"/>
    <property type="evidence" value="ECO:0007669"/>
    <property type="project" value="TreeGrafter"/>
</dbReference>
<protein>
    <recommendedName>
        <fullName evidence="4">Ribonuclease H2 subunit B</fullName>
    </recommendedName>
    <alternativeName>
        <fullName evidence="7">Ribonuclease HI subunit B</fullName>
    </alternativeName>
</protein>
<comment type="function">
    <text evidence="6">Non catalytic subunit of RNase H2, an endonuclease that specifically degrades the RNA of RNA:DNA hybrids. Participates in DNA replication, possibly by mediating the removal of lagging-strand Okazaki fragment RNA primers during DNA replication. Mediates the excision of single ribonucleotides from DNA:RNA duplexes.</text>
</comment>
<evidence type="ECO:0000313" key="11">
    <source>
        <dbReference type="EMBL" id="SSX14573.1"/>
    </source>
</evidence>
<dbReference type="InterPro" id="IPR040456">
    <property type="entry name" value="RNase_H2_suB"/>
</dbReference>
<dbReference type="InterPro" id="IPR041195">
    <property type="entry name" value="Rnh202_N"/>
</dbReference>
<dbReference type="AlphaFoldDB" id="A0A336LCZ1"/>
<comment type="similarity">
    <text evidence="2">Belongs to the RNase H2 subunit B family.</text>
</comment>
<dbReference type="GO" id="GO:0005654">
    <property type="term" value="C:nucleoplasm"/>
    <property type="evidence" value="ECO:0007669"/>
    <property type="project" value="TreeGrafter"/>
</dbReference>
<evidence type="ECO:0000256" key="6">
    <source>
        <dbReference type="ARBA" id="ARBA00024778"/>
    </source>
</evidence>
<proteinExistence type="inferred from homology"/>
<keyword evidence="5" id="KW-0539">Nucleus</keyword>
<feature type="compositionally biased region" description="Basic and acidic residues" evidence="8">
    <location>
        <begin position="242"/>
        <end position="268"/>
    </location>
</feature>
<evidence type="ECO:0000256" key="7">
    <source>
        <dbReference type="ARBA" id="ARBA00033464"/>
    </source>
</evidence>
<dbReference type="GO" id="GO:0032299">
    <property type="term" value="C:ribonuclease H2 complex"/>
    <property type="evidence" value="ECO:0007669"/>
    <property type="project" value="InterPro"/>
</dbReference>
<evidence type="ECO:0000256" key="2">
    <source>
        <dbReference type="ARBA" id="ARBA00009823"/>
    </source>
</evidence>
<feature type="domain" description="Ribonuclease H2 subunit B wHTH" evidence="9">
    <location>
        <begin position="81"/>
        <end position="207"/>
    </location>
</feature>
<evidence type="ECO:0000256" key="5">
    <source>
        <dbReference type="ARBA" id="ARBA00023242"/>
    </source>
</evidence>
<dbReference type="PANTHER" id="PTHR13383:SF11">
    <property type="entry name" value="RIBONUCLEASE H2 SUBUNIT B"/>
    <property type="match status" value="1"/>
</dbReference>
<sequence>MENKFGTKIFILDETLRGQKLKSIKLKHPGNDKQAVFLLCESRKEIYELLSFNEKHRSWFIDESVASNGQIYMPMIIDPLYIVLSYLVKCDPKKVQPIQHVLEDSEFHDIKYLMNVIDVKELKMISDQIGPEDINAFKYNESKALEWLKKKCLIVVEALKKSNVRTGQNVTSQTYVNVNGNSDENSYLLTAHGIVSEYISMELSTKLSSFMNIVDESKQVNGAKRKSIVDLENVNMKKSRLSDETNFKVNEPETKESKKAKQKNEKLAKAATGSKNILSFFNKKS</sequence>
<evidence type="ECO:0000256" key="1">
    <source>
        <dbReference type="ARBA" id="ARBA00004123"/>
    </source>
</evidence>
<evidence type="ECO:0000256" key="3">
    <source>
        <dbReference type="ARBA" id="ARBA00011277"/>
    </source>
</evidence>
<dbReference type="FunFam" id="1.10.20.120:FF:000002">
    <property type="entry name" value="Ribonuclease H2 subunit B"/>
    <property type="match status" value="1"/>
</dbReference>
<reference evidence="12" key="2">
    <citation type="submission" date="2018-07" db="EMBL/GenBank/DDBJ databases">
        <authorList>
            <person name="Quirk P.G."/>
            <person name="Krulwich T.A."/>
        </authorList>
    </citation>
    <scope>NUCLEOTIDE SEQUENCE</scope>
</reference>
<dbReference type="PANTHER" id="PTHR13383">
    <property type="entry name" value="RIBONUCLEASE H2 SUBUNIT B"/>
    <property type="match status" value="1"/>
</dbReference>
<evidence type="ECO:0000256" key="8">
    <source>
        <dbReference type="SAM" id="MobiDB-lite"/>
    </source>
</evidence>
<evidence type="ECO:0000259" key="9">
    <source>
        <dbReference type="Pfam" id="PF09468"/>
    </source>
</evidence>
<comment type="subunit">
    <text evidence="3">The RNase H2 complex is a heterotrimer composed of the catalytic subunit RNASEH2A and the non-catalytic subunits RNASEH2B and RNASEH2C.</text>
</comment>
<evidence type="ECO:0000313" key="12">
    <source>
        <dbReference type="EMBL" id="SSX33971.1"/>
    </source>
</evidence>
<dbReference type="EMBL" id="UFQT01002706">
    <property type="protein sequence ID" value="SSX33971.1"/>
    <property type="molecule type" value="Genomic_DNA"/>
</dbReference>
<dbReference type="Gene3D" id="2.20.25.530">
    <property type="match status" value="1"/>
</dbReference>
<gene>
    <name evidence="11" type="primary">CSON007185</name>
</gene>
<evidence type="ECO:0000259" key="10">
    <source>
        <dbReference type="Pfam" id="PF17745"/>
    </source>
</evidence>
<comment type="subcellular location">
    <subcellularLocation>
        <location evidence="1">Nucleus</location>
    </subcellularLocation>
</comment>
<reference evidence="11" key="1">
    <citation type="submission" date="2018-04" db="EMBL/GenBank/DDBJ databases">
        <authorList>
            <person name="Go L.Y."/>
            <person name="Mitchell J.A."/>
        </authorList>
    </citation>
    <scope>NUCLEOTIDE SEQUENCE</scope>
    <source>
        <tissue evidence="11">Whole organism</tissue>
    </source>
</reference>
<accession>A0A336LCZ1</accession>
<dbReference type="Gene3D" id="1.10.20.120">
    <property type="match status" value="1"/>
</dbReference>
<evidence type="ECO:0000256" key="4">
    <source>
        <dbReference type="ARBA" id="ARBA00019062"/>
    </source>
</evidence>
<dbReference type="CDD" id="cd09270">
    <property type="entry name" value="RNase_H2-B"/>
    <property type="match status" value="1"/>
</dbReference>
<dbReference type="VEuPathDB" id="VectorBase:CSON007185"/>
<dbReference type="Pfam" id="PF09468">
    <property type="entry name" value="RNase_H2-Ydr279"/>
    <property type="match status" value="1"/>
</dbReference>
<feature type="region of interest" description="Disordered" evidence="8">
    <location>
        <begin position="242"/>
        <end position="269"/>
    </location>
</feature>
<dbReference type="EMBL" id="UFQS01002706">
    <property type="protein sequence ID" value="SSX14573.1"/>
    <property type="molecule type" value="Genomic_DNA"/>
</dbReference>
<dbReference type="OMA" id="QIHCGHS"/>
<dbReference type="InterPro" id="IPR019024">
    <property type="entry name" value="RNase_H2_suB_wHTH"/>
</dbReference>
<organism evidence="11">
    <name type="scientific">Culicoides sonorensis</name>
    <name type="common">Biting midge</name>
    <dbReference type="NCBI Taxonomy" id="179676"/>
    <lineage>
        <taxon>Eukaryota</taxon>
        <taxon>Metazoa</taxon>
        <taxon>Ecdysozoa</taxon>
        <taxon>Arthropoda</taxon>
        <taxon>Hexapoda</taxon>
        <taxon>Insecta</taxon>
        <taxon>Pterygota</taxon>
        <taxon>Neoptera</taxon>
        <taxon>Endopterygota</taxon>
        <taxon>Diptera</taxon>
        <taxon>Nematocera</taxon>
        <taxon>Chironomoidea</taxon>
        <taxon>Ceratopogonidae</taxon>
        <taxon>Ceratopogoninae</taxon>
        <taxon>Culicoides</taxon>
        <taxon>Monoculicoides</taxon>
    </lineage>
</organism>
<dbReference type="Pfam" id="PF17745">
    <property type="entry name" value="Ydr279_N"/>
    <property type="match status" value="1"/>
</dbReference>